<dbReference type="HOGENOM" id="CLU_2240224_0_0_1"/>
<organism evidence="1 2">
    <name type="scientific">Amborella trichopoda</name>
    <dbReference type="NCBI Taxonomy" id="13333"/>
    <lineage>
        <taxon>Eukaryota</taxon>
        <taxon>Viridiplantae</taxon>
        <taxon>Streptophyta</taxon>
        <taxon>Embryophyta</taxon>
        <taxon>Tracheophyta</taxon>
        <taxon>Spermatophyta</taxon>
        <taxon>Magnoliopsida</taxon>
        <taxon>Amborellales</taxon>
        <taxon>Amborellaceae</taxon>
        <taxon>Amborella</taxon>
    </lineage>
</organism>
<dbReference type="Proteomes" id="UP000017836">
    <property type="component" value="Unassembled WGS sequence"/>
</dbReference>
<dbReference type="EMBL" id="KI392591">
    <property type="protein sequence ID" value="ERN13261.1"/>
    <property type="molecule type" value="Genomic_DNA"/>
</dbReference>
<reference evidence="2" key="1">
    <citation type="journal article" date="2013" name="Science">
        <title>The Amborella genome and the evolution of flowering plants.</title>
        <authorList>
            <consortium name="Amborella Genome Project"/>
        </authorList>
    </citation>
    <scope>NUCLEOTIDE SEQUENCE [LARGE SCALE GENOMIC DNA]</scope>
</reference>
<protein>
    <submittedName>
        <fullName evidence="1">Uncharacterized protein</fullName>
    </submittedName>
</protein>
<evidence type="ECO:0000313" key="1">
    <source>
        <dbReference type="EMBL" id="ERN13261.1"/>
    </source>
</evidence>
<proteinExistence type="predicted"/>
<gene>
    <name evidence="1" type="ORF">AMTR_s00040p00235550</name>
</gene>
<dbReference type="AlphaFoldDB" id="W1PZ18"/>
<sequence length="105" mass="11132">MARCCDLPRGGIRGFVHTSGGSPVCLDGPVSFGGLVLVVFPPDLNSSSITWEIGSSSSIETIWDSSACPFPLASSAIMDFGMKSFRFGSGGNGWQWLFLIGVKRL</sequence>
<keyword evidence="2" id="KW-1185">Reference proteome</keyword>
<accession>W1PZ18</accession>
<evidence type="ECO:0000313" key="2">
    <source>
        <dbReference type="Proteomes" id="UP000017836"/>
    </source>
</evidence>
<name>W1PZ18_AMBTC</name>
<dbReference type="Gramene" id="ERN13261">
    <property type="protein sequence ID" value="ERN13261"/>
    <property type="gene ID" value="AMTR_s00040p00235550"/>
</dbReference>